<dbReference type="PROSITE" id="PS51257">
    <property type="entry name" value="PROKAR_LIPOPROTEIN"/>
    <property type="match status" value="1"/>
</dbReference>
<evidence type="ECO:0000256" key="1">
    <source>
        <dbReference type="SAM" id="SignalP"/>
    </source>
</evidence>
<dbReference type="InterPro" id="IPR001087">
    <property type="entry name" value="GDSL"/>
</dbReference>
<dbReference type="STRING" id="1075417.SAMN05421823_108205"/>
<gene>
    <name evidence="2" type="ORF">SAMN05421823_108205</name>
</gene>
<dbReference type="OrthoDB" id="9764164at2"/>
<feature type="chain" id="PRO_5011747422" evidence="1">
    <location>
        <begin position="19"/>
        <end position="464"/>
    </location>
</feature>
<dbReference type="GO" id="GO:0016788">
    <property type="term" value="F:hydrolase activity, acting on ester bonds"/>
    <property type="evidence" value="ECO:0007669"/>
    <property type="project" value="InterPro"/>
</dbReference>
<dbReference type="Proteomes" id="UP000198510">
    <property type="component" value="Unassembled WGS sequence"/>
</dbReference>
<keyword evidence="2" id="KW-0378">Hydrolase</keyword>
<keyword evidence="1" id="KW-0732">Signal</keyword>
<reference evidence="2 3" key="1">
    <citation type="submission" date="2016-10" db="EMBL/GenBank/DDBJ databases">
        <authorList>
            <person name="de Groot N.N."/>
        </authorList>
    </citation>
    <scope>NUCLEOTIDE SEQUENCE [LARGE SCALE GENOMIC DNA]</scope>
    <source>
        <strain evidence="2 3">DSM 25186</strain>
    </source>
</reference>
<dbReference type="RefSeq" id="WP_089685179.1">
    <property type="nucleotide sequence ID" value="NZ_FNFO01000008.1"/>
</dbReference>
<dbReference type="EMBL" id="FNFO01000008">
    <property type="protein sequence ID" value="SDL82470.1"/>
    <property type="molecule type" value="Genomic_DNA"/>
</dbReference>
<sequence length="464" mass="49155">MKKYSFLVITGLWWLASACEPQIDAPAPSSGELDLSRYVAVGNSLTAGYANSGLYREGQLVSYPNLLAQQFAQVGGGTFEQPLFDEAQRNGSGYLTLTGFASTGAPLLTPVAEERAIIGIAKNGVSPLLMPYQAQSGTTVQNLGVPGLRVDKVTATNYGADVGQPSTDFNPFFERLGPGSASYTTYVGRSAPSFCTVWLGNNDVLGYASSGGVGASITPVGTFRSNLQGVLDALMQQDSVRGAIANLPSVTAAPYFTTYAYNLLTLTAEQAQQAQQGYADYNAGVRQYNASVPAERALDTIAFQAGPNPLVIFDASIPAQLGQRRQIKPGELVLLTLPTDSLAAGWGTAKPVPNQYILTRPELEAVRVATDQFNAIISELATDYNLALVNMNQLLNQVRTGLSFDGVTVNAGFISGGVFSLDGVHLTPRGNALTANQFIRAINEKYGTAIPLVNAVDYEGVRLP</sequence>
<evidence type="ECO:0000313" key="2">
    <source>
        <dbReference type="EMBL" id="SDL82470.1"/>
    </source>
</evidence>
<dbReference type="Pfam" id="PF00657">
    <property type="entry name" value="Lipase_GDSL"/>
    <property type="match status" value="1"/>
</dbReference>
<proteinExistence type="predicted"/>
<name>A0A1G9N7L7_9BACT</name>
<keyword evidence="3" id="KW-1185">Reference proteome</keyword>
<evidence type="ECO:0000313" key="3">
    <source>
        <dbReference type="Proteomes" id="UP000198510"/>
    </source>
</evidence>
<dbReference type="SUPFAM" id="SSF52266">
    <property type="entry name" value="SGNH hydrolase"/>
    <property type="match status" value="2"/>
</dbReference>
<protein>
    <submittedName>
        <fullName evidence="2">GDSL-like Lipase/Acylhydrolase</fullName>
    </submittedName>
</protein>
<organism evidence="2 3">
    <name type="scientific">Catalinimonas alkaloidigena</name>
    <dbReference type="NCBI Taxonomy" id="1075417"/>
    <lineage>
        <taxon>Bacteria</taxon>
        <taxon>Pseudomonadati</taxon>
        <taxon>Bacteroidota</taxon>
        <taxon>Cytophagia</taxon>
        <taxon>Cytophagales</taxon>
        <taxon>Catalimonadaceae</taxon>
        <taxon>Catalinimonas</taxon>
    </lineage>
</organism>
<accession>A0A1G9N7L7</accession>
<dbReference type="InterPro" id="IPR036514">
    <property type="entry name" value="SGNH_hydro_sf"/>
</dbReference>
<dbReference type="AlphaFoldDB" id="A0A1G9N7L7"/>
<feature type="signal peptide" evidence="1">
    <location>
        <begin position="1"/>
        <end position="18"/>
    </location>
</feature>
<dbReference type="Gene3D" id="3.40.50.1110">
    <property type="entry name" value="SGNH hydrolase"/>
    <property type="match status" value="2"/>
</dbReference>